<evidence type="ECO:0000256" key="2">
    <source>
        <dbReference type="SAM" id="MobiDB-lite"/>
    </source>
</evidence>
<organism evidence="3 4">
    <name type="scientific">Echria macrotheca</name>
    <dbReference type="NCBI Taxonomy" id="438768"/>
    <lineage>
        <taxon>Eukaryota</taxon>
        <taxon>Fungi</taxon>
        <taxon>Dikarya</taxon>
        <taxon>Ascomycota</taxon>
        <taxon>Pezizomycotina</taxon>
        <taxon>Sordariomycetes</taxon>
        <taxon>Sordariomycetidae</taxon>
        <taxon>Sordariales</taxon>
        <taxon>Schizotheciaceae</taxon>
        <taxon>Echria</taxon>
    </lineage>
</organism>
<feature type="region of interest" description="Disordered" evidence="2">
    <location>
        <begin position="35"/>
        <end position="122"/>
    </location>
</feature>
<feature type="compositionally biased region" description="Polar residues" evidence="2">
    <location>
        <begin position="65"/>
        <end position="80"/>
    </location>
</feature>
<feature type="compositionally biased region" description="Basic and acidic residues" evidence="2">
    <location>
        <begin position="653"/>
        <end position="663"/>
    </location>
</feature>
<protein>
    <recommendedName>
        <fullName evidence="5">Autophagy-related protein 28</fullName>
    </recommendedName>
</protein>
<reference evidence="3" key="1">
    <citation type="submission" date="2023-06" db="EMBL/GenBank/DDBJ databases">
        <title>Genome-scale phylogeny and comparative genomics of the fungal order Sordariales.</title>
        <authorList>
            <consortium name="Lawrence Berkeley National Laboratory"/>
            <person name="Hensen N."/>
            <person name="Bonometti L."/>
            <person name="Westerberg I."/>
            <person name="Brannstrom I.O."/>
            <person name="Guillou S."/>
            <person name="Cros-Aarteil S."/>
            <person name="Calhoun S."/>
            <person name="Haridas S."/>
            <person name="Kuo A."/>
            <person name="Mondo S."/>
            <person name="Pangilinan J."/>
            <person name="Riley R."/>
            <person name="Labutti K."/>
            <person name="Andreopoulos B."/>
            <person name="Lipzen A."/>
            <person name="Chen C."/>
            <person name="Yanf M."/>
            <person name="Daum C."/>
            <person name="Ng V."/>
            <person name="Clum A."/>
            <person name="Steindorff A."/>
            <person name="Ohm R."/>
            <person name="Martin F."/>
            <person name="Silar P."/>
            <person name="Natvig D."/>
            <person name="Lalanne C."/>
            <person name="Gautier V."/>
            <person name="Ament-Velasquez S.L."/>
            <person name="Kruys A."/>
            <person name="Hutchinson M.I."/>
            <person name="Powell A.J."/>
            <person name="Barry K."/>
            <person name="Miller A.N."/>
            <person name="Grigoriev I.V."/>
            <person name="Debuchy R."/>
            <person name="Gladieux P."/>
            <person name="Thoren M.H."/>
            <person name="Johannesson H."/>
        </authorList>
    </citation>
    <scope>NUCLEOTIDE SEQUENCE</scope>
    <source>
        <strain evidence="3">PSN4</strain>
    </source>
</reference>
<evidence type="ECO:0000313" key="3">
    <source>
        <dbReference type="EMBL" id="KAK1757155.1"/>
    </source>
</evidence>
<feature type="compositionally biased region" description="Basic and acidic residues" evidence="2">
    <location>
        <begin position="104"/>
        <end position="115"/>
    </location>
</feature>
<sequence length="663" mass="73225">MTSKSSFLPRISLQRGDAPVLPLYNQSSAIRKKPSEYDLAELSPRPDEGIQPDRRFSAYDRRSDSPSAAFSDKASTAGSDSKNKGRQRVLFAGPPPPIATSRILYRDEEDRDRSPPARGLDASSLVRNINSVLFDRSPSRGKSTVHEYEPDTVWRNLQRRERTLQKELQLLLDAQSAGLEANLDPTAAATRSDASDAGSSTTASTIRRSHVTFEEPIRATPSGEIIPVRQPRRKPIGLRAARAGIGKNIMLLADLKAEEDANLTAALSTRKKALALLRKLSSREEGIKEELRVLEGEEDEPLTRELKELGEEHEGVTAEIAELEERLVGLRNRKRWLSARIEDVRSRREAGLSGYKGALREVENRLSSLLTRPPVKPLDVDAIVGEHGQQLGDHEVEQSPGGAEFLRMLPERRTVEMARDWWETEVAILERRKSEVDRERTALEQGVQVWNDAIRLVADFEADLRREMKAGLSGGVDQASTTPEEAMRSQLGRMSTIMKALEDSQHVAEVNGWNLLICAIGAELEAFTQGQRMLDEALRGSLVDVDGSAHSDKSEEDERTPQLGRSMNFTRASAVIGSNMRNSGSLRGSDVFKNESASPGPGTKGKPATLVDIDKEGDNEVPADLLVAEPQDHGSPTLSRDDSENEVPPEFLAQHHGDDSEME</sequence>
<comment type="caution">
    <text evidence="3">The sequence shown here is derived from an EMBL/GenBank/DDBJ whole genome shotgun (WGS) entry which is preliminary data.</text>
</comment>
<name>A0AAJ0FDG4_9PEZI</name>
<keyword evidence="1" id="KW-0175">Coiled coil</keyword>
<feature type="compositionally biased region" description="Basic and acidic residues" evidence="2">
    <location>
        <begin position="44"/>
        <end position="64"/>
    </location>
</feature>
<dbReference type="Proteomes" id="UP001239445">
    <property type="component" value="Unassembled WGS sequence"/>
</dbReference>
<feature type="region of interest" description="Disordered" evidence="2">
    <location>
        <begin position="186"/>
        <end position="226"/>
    </location>
</feature>
<gene>
    <name evidence="3" type="ORF">QBC47DRAFT_175822</name>
</gene>
<feature type="coiled-coil region" evidence="1">
    <location>
        <begin position="277"/>
        <end position="340"/>
    </location>
</feature>
<dbReference type="AlphaFoldDB" id="A0AAJ0FDG4"/>
<evidence type="ECO:0008006" key="5">
    <source>
        <dbReference type="Google" id="ProtNLM"/>
    </source>
</evidence>
<keyword evidence="4" id="KW-1185">Reference proteome</keyword>
<accession>A0AAJ0FDG4</accession>
<proteinExistence type="predicted"/>
<feature type="compositionally biased region" description="Low complexity" evidence="2">
    <location>
        <begin position="186"/>
        <end position="205"/>
    </location>
</feature>
<dbReference type="EMBL" id="MU839831">
    <property type="protein sequence ID" value="KAK1757155.1"/>
    <property type="molecule type" value="Genomic_DNA"/>
</dbReference>
<evidence type="ECO:0000313" key="4">
    <source>
        <dbReference type="Proteomes" id="UP001239445"/>
    </source>
</evidence>
<feature type="region of interest" description="Disordered" evidence="2">
    <location>
        <begin position="545"/>
        <end position="663"/>
    </location>
</feature>
<evidence type="ECO:0000256" key="1">
    <source>
        <dbReference type="SAM" id="Coils"/>
    </source>
</evidence>